<sequence>MPFNLWMMVMVLLPTPFMVLSMCLEKSALGGVLAPFSIAKMLIARAWSKIWNLLTLKGEAASDAAFIAKKLLRSTGKVAWITDTTFLFLVVPLIVKMDREQQLNDLELQQASFLGTPTPK</sequence>
<dbReference type="CDD" id="cd22884">
    <property type="entry name" value="TOM22"/>
    <property type="match status" value="1"/>
</dbReference>
<dbReference type="PANTHER" id="PTHR46867">
    <property type="entry name" value="MITOCHONDRIAL IMPORT RECEPTOR SUBUNIT TOM9-2"/>
    <property type="match status" value="1"/>
</dbReference>
<organism evidence="2">
    <name type="scientific">Glycine soja</name>
    <name type="common">Wild soybean</name>
    <dbReference type="NCBI Taxonomy" id="3848"/>
    <lineage>
        <taxon>Eukaryota</taxon>
        <taxon>Viridiplantae</taxon>
        <taxon>Streptophyta</taxon>
        <taxon>Embryophyta</taxon>
        <taxon>Tracheophyta</taxon>
        <taxon>Spermatophyta</taxon>
        <taxon>Magnoliopsida</taxon>
        <taxon>eudicotyledons</taxon>
        <taxon>Gunneridae</taxon>
        <taxon>Pentapetalae</taxon>
        <taxon>rosids</taxon>
        <taxon>fabids</taxon>
        <taxon>Fabales</taxon>
        <taxon>Fabaceae</taxon>
        <taxon>Papilionoideae</taxon>
        <taxon>50 kb inversion clade</taxon>
        <taxon>NPAAA clade</taxon>
        <taxon>indigoferoid/millettioid clade</taxon>
        <taxon>Phaseoleae</taxon>
        <taxon>Glycine</taxon>
        <taxon>Glycine subgen. Soja</taxon>
    </lineage>
</organism>
<feature type="signal peptide" evidence="1">
    <location>
        <begin position="1"/>
        <end position="21"/>
    </location>
</feature>
<keyword evidence="1" id="KW-0732">Signal</keyword>
<feature type="chain" id="PRO_5002073869" evidence="1">
    <location>
        <begin position="22"/>
        <end position="120"/>
    </location>
</feature>
<dbReference type="Proteomes" id="UP000053555">
    <property type="component" value="Unassembled WGS sequence"/>
</dbReference>
<dbReference type="EMBL" id="KN655573">
    <property type="protein sequence ID" value="KHN24257.1"/>
    <property type="molecule type" value="Genomic_DNA"/>
</dbReference>
<evidence type="ECO:0000256" key="1">
    <source>
        <dbReference type="SAM" id="SignalP"/>
    </source>
</evidence>
<dbReference type="PANTHER" id="PTHR46867:SF4">
    <property type="entry name" value="MITOCHONDRIAL IMPORT RECEPTOR SUBUNIT TOM9-2"/>
    <property type="match status" value="1"/>
</dbReference>
<dbReference type="AlphaFoldDB" id="A0A0B2QXB6"/>
<accession>A0A0B2QXB6</accession>
<proteinExistence type="predicted"/>
<protein>
    <submittedName>
        <fullName evidence="2">Mitochondrial import receptor subunit TOM22 like 2</fullName>
    </submittedName>
</protein>
<reference evidence="2" key="1">
    <citation type="submission" date="2014-07" db="EMBL/GenBank/DDBJ databases">
        <title>Identification of a novel salt tolerance gene in wild soybean by whole-genome sequencing.</title>
        <authorList>
            <person name="Lam H.-M."/>
            <person name="Qi X."/>
            <person name="Li M.-W."/>
            <person name="Liu X."/>
            <person name="Xie M."/>
            <person name="Ni M."/>
            <person name="Xu X."/>
        </authorList>
    </citation>
    <scope>NUCLEOTIDE SEQUENCE [LARGE SCALE GENOMIC DNA]</scope>
    <source>
        <tissue evidence="2">Root</tissue>
    </source>
</reference>
<keyword evidence="2" id="KW-0675">Receptor</keyword>
<name>A0A0B2QXB6_GLYSO</name>
<evidence type="ECO:0000313" key="2">
    <source>
        <dbReference type="EMBL" id="KHN24257.1"/>
    </source>
</evidence>
<gene>
    <name evidence="2" type="ORF">glysoja_044127</name>
</gene>
<dbReference type="InterPro" id="IPR017411">
    <property type="entry name" value="Tom22_pln"/>
</dbReference>